<evidence type="ECO:0008006" key="3">
    <source>
        <dbReference type="Google" id="ProtNLM"/>
    </source>
</evidence>
<organism evidence="1 2">
    <name type="scientific">Brassica cretica</name>
    <name type="common">Mustard</name>
    <dbReference type="NCBI Taxonomy" id="69181"/>
    <lineage>
        <taxon>Eukaryota</taxon>
        <taxon>Viridiplantae</taxon>
        <taxon>Streptophyta</taxon>
        <taxon>Embryophyta</taxon>
        <taxon>Tracheophyta</taxon>
        <taxon>Spermatophyta</taxon>
        <taxon>Magnoliopsida</taxon>
        <taxon>eudicotyledons</taxon>
        <taxon>Gunneridae</taxon>
        <taxon>Pentapetalae</taxon>
        <taxon>rosids</taxon>
        <taxon>malvids</taxon>
        <taxon>Brassicales</taxon>
        <taxon>Brassicaceae</taxon>
        <taxon>Brassiceae</taxon>
        <taxon>Brassica</taxon>
    </lineage>
</organism>
<evidence type="ECO:0000313" key="1">
    <source>
        <dbReference type="EMBL" id="KAF3552444.1"/>
    </source>
</evidence>
<name>A0ABQ7CJR2_BRACR</name>
<sequence length="106" mass="11268">MSGHVDTAILSAFSIGQFWYLPWLLFPESLAGLGEGSGQDVFLGLALVFGQLLIEVPTAGELFYELVAENSEGGYGPGGLGFLQGGWPLKHEQWDAHLAVSFEGGP</sequence>
<comment type="caution">
    <text evidence="1">The sequence shown here is derived from an EMBL/GenBank/DDBJ whole genome shotgun (WGS) entry which is preliminary data.</text>
</comment>
<proteinExistence type="predicted"/>
<gene>
    <name evidence="1" type="ORF">DY000_02007857</name>
</gene>
<dbReference type="EMBL" id="QGKV02000832">
    <property type="protein sequence ID" value="KAF3552444.1"/>
    <property type="molecule type" value="Genomic_DNA"/>
</dbReference>
<reference evidence="1 2" key="1">
    <citation type="journal article" date="2020" name="BMC Genomics">
        <title>Intraspecific diversification of the crop wild relative Brassica cretica Lam. using demographic model selection.</title>
        <authorList>
            <person name="Kioukis A."/>
            <person name="Michalopoulou V.A."/>
            <person name="Briers L."/>
            <person name="Pirintsos S."/>
            <person name="Studholme D.J."/>
            <person name="Pavlidis P."/>
            <person name="Sarris P.F."/>
        </authorList>
    </citation>
    <scope>NUCLEOTIDE SEQUENCE [LARGE SCALE GENOMIC DNA]</scope>
    <source>
        <strain evidence="2">cv. PFS-1207/04</strain>
    </source>
</reference>
<accession>A0ABQ7CJR2</accession>
<dbReference type="Proteomes" id="UP000266723">
    <property type="component" value="Unassembled WGS sequence"/>
</dbReference>
<keyword evidence="2" id="KW-1185">Reference proteome</keyword>
<protein>
    <recommendedName>
        <fullName evidence="3">Chlorophyll a-b binding protein, chloroplastic</fullName>
    </recommendedName>
</protein>
<evidence type="ECO:0000313" key="2">
    <source>
        <dbReference type="Proteomes" id="UP000266723"/>
    </source>
</evidence>